<name>A0A9K3PMZ3_9STRA</name>
<feature type="compositionally biased region" description="Low complexity" evidence="1">
    <location>
        <begin position="1"/>
        <end position="14"/>
    </location>
</feature>
<reference evidence="2" key="1">
    <citation type="journal article" date="2021" name="Sci. Rep.">
        <title>Diploid genomic architecture of Nitzschia inconspicua, an elite biomass production diatom.</title>
        <authorList>
            <person name="Oliver A."/>
            <person name="Podell S."/>
            <person name="Pinowska A."/>
            <person name="Traller J.C."/>
            <person name="Smith S.R."/>
            <person name="McClure R."/>
            <person name="Beliaev A."/>
            <person name="Bohutskyi P."/>
            <person name="Hill E.A."/>
            <person name="Rabines A."/>
            <person name="Zheng H."/>
            <person name="Allen L.Z."/>
            <person name="Kuo A."/>
            <person name="Grigoriev I.V."/>
            <person name="Allen A.E."/>
            <person name="Hazlebeck D."/>
            <person name="Allen E.E."/>
        </authorList>
    </citation>
    <scope>NUCLEOTIDE SEQUENCE</scope>
    <source>
        <strain evidence="2">Hildebrandi</strain>
    </source>
</reference>
<dbReference type="AlphaFoldDB" id="A0A9K3PMZ3"/>
<feature type="region of interest" description="Disordered" evidence="1">
    <location>
        <begin position="1"/>
        <end position="73"/>
    </location>
</feature>
<keyword evidence="3" id="KW-1185">Reference proteome</keyword>
<evidence type="ECO:0000313" key="2">
    <source>
        <dbReference type="EMBL" id="KAG7350984.1"/>
    </source>
</evidence>
<dbReference type="Proteomes" id="UP000693970">
    <property type="component" value="Unassembled WGS sequence"/>
</dbReference>
<comment type="caution">
    <text evidence="2">The sequence shown here is derived from an EMBL/GenBank/DDBJ whole genome shotgun (WGS) entry which is preliminary data.</text>
</comment>
<evidence type="ECO:0000256" key="1">
    <source>
        <dbReference type="SAM" id="MobiDB-lite"/>
    </source>
</evidence>
<organism evidence="2 3">
    <name type="scientific">Nitzschia inconspicua</name>
    <dbReference type="NCBI Taxonomy" id="303405"/>
    <lineage>
        <taxon>Eukaryota</taxon>
        <taxon>Sar</taxon>
        <taxon>Stramenopiles</taxon>
        <taxon>Ochrophyta</taxon>
        <taxon>Bacillariophyta</taxon>
        <taxon>Bacillariophyceae</taxon>
        <taxon>Bacillariophycidae</taxon>
        <taxon>Bacillariales</taxon>
        <taxon>Bacillariaceae</taxon>
        <taxon>Nitzschia</taxon>
    </lineage>
</organism>
<evidence type="ECO:0000313" key="3">
    <source>
        <dbReference type="Proteomes" id="UP000693970"/>
    </source>
</evidence>
<reference evidence="2" key="2">
    <citation type="submission" date="2021-04" db="EMBL/GenBank/DDBJ databases">
        <authorList>
            <person name="Podell S."/>
        </authorList>
    </citation>
    <scope>NUCLEOTIDE SEQUENCE</scope>
    <source>
        <strain evidence="2">Hildebrandi</strain>
    </source>
</reference>
<dbReference type="OrthoDB" id="47530at2759"/>
<proteinExistence type="predicted"/>
<sequence>MAANSKSSASNSSNTDDPNSISRETKRPRRSRSLKGDEVKDTMEVGLLRNNNNPSSDKSSSEPPQTEEDNLRQVAGEATVVEFDSRTGLPLHQDHFLPDGVFDPIRGIVKKRLPRSLFEKLVCIHKRIQQEVDASRRVPWAGINDGDAKVRAFGFLGESSWHRLDHESAVRLVAPEKEGQDAIDDETANRKAICILDMEDADLDVEGTTNEFINFLNPNSAKLDSKTVCPEELIAYQINMHNGMRYLPAHLDWPLHEGFGKVIVTVAIRGDADVLLIAGDTVVVGGEELQPAWRFHLEQGECYVLSDRARNRCLHAVVANEDNKARESLNLRFGLHTEDEARHQITKYWADQLIGGN</sequence>
<dbReference type="EMBL" id="JAGRRH010000018">
    <property type="protein sequence ID" value="KAG7350984.1"/>
    <property type="molecule type" value="Genomic_DNA"/>
</dbReference>
<gene>
    <name evidence="2" type="ORF">IV203_010344</name>
</gene>
<accession>A0A9K3PMZ3</accession>
<feature type="compositionally biased region" description="Low complexity" evidence="1">
    <location>
        <begin position="50"/>
        <end position="64"/>
    </location>
</feature>
<protein>
    <submittedName>
        <fullName evidence="2">Uncharacterized protein</fullName>
    </submittedName>
</protein>
<feature type="compositionally biased region" description="Basic and acidic residues" evidence="1">
    <location>
        <begin position="34"/>
        <end position="43"/>
    </location>
</feature>